<dbReference type="RefSeq" id="WP_217634167.1">
    <property type="nucleotide sequence ID" value="NZ_FMYF01000009.1"/>
</dbReference>
<accession>A0A1G6HFP5</accession>
<feature type="transmembrane region" description="Helical" evidence="1">
    <location>
        <begin position="193"/>
        <end position="211"/>
    </location>
</feature>
<feature type="transmembrane region" description="Helical" evidence="1">
    <location>
        <begin position="98"/>
        <end position="119"/>
    </location>
</feature>
<evidence type="ECO:0000313" key="3">
    <source>
        <dbReference type="Proteomes" id="UP000199086"/>
    </source>
</evidence>
<evidence type="ECO:0000313" key="2">
    <source>
        <dbReference type="EMBL" id="SDB92983.1"/>
    </source>
</evidence>
<dbReference type="InterPro" id="IPR007136">
    <property type="entry name" value="DUF347"/>
</dbReference>
<organism evidence="2 3">
    <name type="scientific">Raineyella antarctica</name>
    <dbReference type="NCBI Taxonomy" id="1577474"/>
    <lineage>
        <taxon>Bacteria</taxon>
        <taxon>Bacillati</taxon>
        <taxon>Actinomycetota</taxon>
        <taxon>Actinomycetes</taxon>
        <taxon>Propionibacteriales</taxon>
        <taxon>Propionibacteriaceae</taxon>
        <taxon>Raineyella</taxon>
    </lineage>
</organism>
<feature type="transmembrane region" description="Helical" evidence="1">
    <location>
        <begin position="223"/>
        <end position="246"/>
    </location>
</feature>
<dbReference type="AlphaFoldDB" id="A0A1G6HFP5"/>
<keyword evidence="1" id="KW-1133">Transmembrane helix</keyword>
<proteinExistence type="predicted"/>
<gene>
    <name evidence="2" type="ORF">GA0111570_10992</name>
</gene>
<feature type="transmembrane region" description="Helical" evidence="1">
    <location>
        <begin position="49"/>
        <end position="67"/>
    </location>
</feature>
<dbReference type="Proteomes" id="UP000199086">
    <property type="component" value="Unassembled WGS sequence"/>
</dbReference>
<feature type="transmembrane region" description="Helical" evidence="1">
    <location>
        <begin position="139"/>
        <end position="156"/>
    </location>
</feature>
<keyword evidence="1" id="KW-0812">Transmembrane</keyword>
<feature type="transmembrane region" description="Helical" evidence="1">
    <location>
        <begin position="162"/>
        <end position="184"/>
    </location>
</feature>
<reference evidence="2 3" key="1">
    <citation type="submission" date="2016-06" db="EMBL/GenBank/DDBJ databases">
        <authorList>
            <person name="Olsen C.W."/>
            <person name="Carey S."/>
            <person name="Hinshaw L."/>
            <person name="Karasin A.I."/>
        </authorList>
    </citation>
    <scope>NUCLEOTIDE SEQUENCE [LARGE SCALE GENOMIC DNA]</scope>
    <source>
        <strain evidence="2 3">LZ-22</strain>
    </source>
</reference>
<dbReference type="Pfam" id="PF03988">
    <property type="entry name" value="DUF347"/>
    <property type="match status" value="4"/>
</dbReference>
<keyword evidence="1" id="KW-0472">Membrane</keyword>
<evidence type="ECO:0000256" key="1">
    <source>
        <dbReference type="SAM" id="Phobius"/>
    </source>
</evidence>
<feature type="transmembrane region" description="Helical" evidence="1">
    <location>
        <begin position="74"/>
        <end position="92"/>
    </location>
</feature>
<protein>
    <submittedName>
        <fullName evidence="2">Uncharacterized membrane-anchored protein</fullName>
    </submittedName>
</protein>
<keyword evidence="3" id="KW-1185">Reference proteome</keyword>
<dbReference type="EMBL" id="FMYF01000009">
    <property type="protein sequence ID" value="SDB92983.1"/>
    <property type="molecule type" value="Genomic_DNA"/>
</dbReference>
<name>A0A1G6HFP5_9ACTN</name>
<dbReference type="STRING" id="1577474.GA0111570_10992"/>
<sequence length="268" mass="28424">MTLLAEPTPVRTLRAKVPAITALFWITKILTTALGESASDYLVNAIDPYLAVIAGFALFVLAIVAQLRARCYRSWLYWATVGAVALFGTMAADVVHTLGVPYGASVAFYAACLGGLFVAWRRVEGCLDIHSITTTRREVFYWGVVLSTFALGTAAGDLTAHTFHLGFLASGVLFGVVFAVPMLLGRAGRLGKVAAFWAAYVFTRPFGASFADWLGKEPKLGGIGWGDLPVSAVLLVLILACVALIARREPEGAVAGDIRVADLQGATA</sequence>